<dbReference type="InterPro" id="IPR024524">
    <property type="entry name" value="DUF3800"/>
</dbReference>
<gene>
    <name evidence="1" type="ORF">ACFPOH_09010</name>
</gene>
<sequence>MSYRRTYDINIYFDESGKSTEKLHLMGAISIPKKYYEYNAPVLDKIVKSIKIHWTDYNGYTPLYENIKTIINEVMKNYSLIKMNVISFDMNKIEQNSQPFKPHVENVVDRTIYTKFPERVVYGLVRKYGKDTFVNAEVFIEHDHTYEAKEYDLKKEMLHQLNIQSIYRGENFKVSRVEYLSKKTTYGVELMDILLGMVRTIIQNEPPNSKRAFEKNKLVMELLNDDSGNFLSFVKTITLFEWNGFSNELKSISFEKYLDVFISSNFNFEYF</sequence>
<accession>A0ABW0RAV0</accession>
<organism evidence="1 2">
    <name type="scientific">Ureibacillus suwonensis</name>
    <dbReference type="NCBI Taxonomy" id="313007"/>
    <lineage>
        <taxon>Bacteria</taxon>
        <taxon>Bacillati</taxon>
        <taxon>Bacillota</taxon>
        <taxon>Bacilli</taxon>
        <taxon>Bacillales</taxon>
        <taxon>Caryophanaceae</taxon>
        <taxon>Ureibacillus</taxon>
    </lineage>
</organism>
<dbReference type="RefSeq" id="WP_342580968.1">
    <property type="nucleotide sequence ID" value="NZ_JBHSNQ010000076.1"/>
</dbReference>
<dbReference type="Proteomes" id="UP001595978">
    <property type="component" value="Unassembled WGS sequence"/>
</dbReference>
<evidence type="ECO:0000313" key="2">
    <source>
        <dbReference type="Proteomes" id="UP001595978"/>
    </source>
</evidence>
<evidence type="ECO:0000313" key="1">
    <source>
        <dbReference type="EMBL" id="MFC5541901.1"/>
    </source>
</evidence>
<reference evidence="2" key="1">
    <citation type="journal article" date="2019" name="Int. J. Syst. Evol. Microbiol.">
        <title>The Global Catalogue of Microorganisms (GCM) 10K type strain sequencing project: providing services to taxonomists for standard genome sequencing and annotation.</title>
        <authorList>
            <consortium name="The Broad Institute Genomics Platform"/>
            <consortium name="The Broad Institute Genome Sequencing Center for Infectious Disease"/>
            <person name="Wu L."/>
            <person name="Ma J."/>
        </authorList>
    </citation>
    <scope>NUCLEOTIDE SEQUENCE [LARGE SCALE GENOMIC DNA]</scope>
    <source>
        <strain evidence="2">CCUG 56331</strain>
    </source>
</reference>
<dbReference type="EMBL" id="JBHSNQ010000076">
    <property type="protein sequence ID" value="MFC5541901.1"/>
    <property type="molecule type" value="Genomic_DNA"/>
</dbReference>
<name>A0ABW0RAV0_9BACL</name>
<comment type="caution">
    <text evidence="1">The sequence shown here is derived from an EMBL/GenBank/DDBJ whole genome shotgun (WGS) entry which is preliminary data.</text>
</comment>
<proteinExistence type="predicted"/>
<keyword evidence="2" id="KW-1185">Reference proteome</keyword>
<protein>
    <submittedName>
        <fullName evidence="1">DUF3800 domain-containing protein</fullName>
    </submittedName>
</protein>
<dbReference type="Pfam" id="PF12686">
    <property type="entry name" value="DUF3800"/>
    <property type="match status" value="1"/>
</dbReference>